<dbReference type="Proteomes" id="UP000054053">
    <property type="component" value="Unassembled WGS sequence"/>
</dbReference>
<evidence type="ECO:0008006" key="7">
    <source>
        <dbReference type="Google" id="ProtNLM"/>
    </source>
</evidence>
<accession>A0A063BT95</accession>
<reference evidence="3" key="1">
    <citation type="journal article" date="2016" name="Genome Announc.">
        <title>Genome Sequence of Ustilaginoidea virens IPU010, a Rice Pathogenic Fungus Causing False Smut.</title>
        <authorList>
            <person name="Kumagai T."/>
            <person name="Ishii T."/>
            <person name="Terai G."/>
            <person name="Umemura M."/>
            <person name="Machida M."/>
            <person name="Asai K."/>
        </authorList>
    </citation>
    <scope>NUCLEOTIDE SEQUENCE [LARGE SCALE GENOMIC DNA]</scope>
    <source>
        <strain evidence="3">IPU010</strain>
    </source>
</reference>
<keyword evidence="2" id="KW-0812">Transmembrane</keyword>
<dbReference type="EMBL" id="BBTG02000003">
    <property type="protein sequence ID" value="GAO19976.1"/>
    <property type="molecule type" value="Genomic_DNA"/>
</dbReference>
<proteinExistence type="predicted"/>
<evidence type="ECO:0000256" key="1">
    <source>
        <dbReference type="SAM" id="MobiDB-lite"/>
    </source>
</evidence>
<dbReference type="KEGG" id="uvi:66065986"/>
<dbReference type="HOGENOM" id="CLU_561483_0_0_1"/>
<dbReference type="OrthoDB" id="4896939at2759"/>
<feature type="region of interest" description="Disordered" evidence="1">
    <location>
        <begin position="100"/>
        <end position="147"/>
    </location>
</feature>
<evidence type="ECO:0000313" key="5">
    <source>
        <dbReference type="Proteomes" id="UP000027002"/>
    </source>
</evidence>
<keyword evidence="2" id="KW-1133">Transmembrane helix</keyword>
<dbReference type="Proteomes" id="UP000027002">
    <property type="component" value="Chromosome 4"/>
</dbReference>
<dbReference type="Gene3D" id="2.120.10.70">
    <property type="entry name" value="Fucose-specific lectin"/>
    <property type="match status" value="1"/>
</dbReference>
<evidence type="ECO:0000313" key="6">
    <source>
        <dbReference type="Proteomes" id="UP000054053"/>
    </source>
</evidence>
<evidence type="ECO:0000313" key="4">
    <source>
        <dbReference type="EMBL" id="QUC20967.1"/>
    </source>
</evidence>
<dbReference type="RefSeq" id="XP_042998640.1">
    <property type="nucleotide sequence ID" value="XM_043142706.1"/>
</dbReference>
<name>A0A063BT95_USTVR</name>
<keyword evidence="2" id="KW-0472">Membrane</keyword>
<organism evidence="3 6">
    <name type="scientific">Ustilaginoidea virens</name>
    <name type="common">Rice false smut fungus</name>
    <name type="synonym">Villosiclava virens</name>
    <dbReference type="NCBI Taxonomy" id="1159556"/>
    <lineage>
        <taxon>Eukaryota</taxon>
        <taxon>Fungi</taxon>
        <taxon>Dikarya</taxon>
        <taxon>Ascomycota</taxon>
        <taxon>Pezizomycotina</taxon>
        <taxon>Sordariomycetes</taxon>
        <taxon>Hypocreomycetidae</taxon>
        <taxon>Hypocreales</taxon>
        <taxon>Clavicipitaceae</taxon>
        <taxon>Ustilaginoidea</taxon>
    </lineage>
</organism>
<feature type="transmembrane region" description="Helical" evidence="2">
    <location>
        <begin position="68"/>
        <end position="92"/>
    </location>
</feature>
<dbReference type="GeneID" id="66065986"/>
<reference evidence="6" key="2">
    <citation type="journal article" date="2016" name="Genome Announc.">
        <title>Genome sequence of Ustilaginoidea virens IPU010, a rice pathogenic fungus causing false smut.</title>
        <authorList>
            <person name="Kumagai T."/>
            <person name="Ishii T."/>
            <person name="Terai G."/>
            <person name="Umemura M."/>
            <person name="Machida M."/>
            <person name="Asai K."/>
        </authorList>
    </citation>
    <scope>NUCLEOTIDE SEQUENCE [LARGE SCALE GENOMIC DNA]</scope>
    <source>
        <strain evidence="6">IPU010</strain>
    </source>
</reference>
<feature type="compositionally biased region" description="Low complexity" evidence="1">
    <location>
        <begin position="114"/>
        <end position="147"/>
    </location>
</feature>
<keyword evidence="5" id="KW-1185">Reference proteome</keyword>
<reference evidence="4" key="3">
    <citation type="submission" date="2020-03" db="EMBL/GenBank/DDBJ databases">
        <title>A mixture of massive structural variations and highly conserved coding sequences in Ustilaginoidea virens genome.</title>
        <authorList>
            <person name="Zhang K."/>
            <person name="Zhao Z."/>
            <person name="Zhang Z."/>
            <person name="Li Y."/>
            <person name="Hsiang T."/>
            <person name="Sun W."/>
        </authorList>
    </citation>
    <scope>NUCLEOTIDE SEQUENCE</scope>
    <source>
        <strain evidence="4">UV-8b</strain>
    </source>
</reference>
<sequence length="505" mass="54489">MPPHIDVPWLSYREHADSMARHSIPLESLSPPPPEYGKMPRGGPESVHNHYHMGGDEPSRAPWYRRKLVFWALAGILAFLVVSGLIVMGVVLKVLTDKKADSAHGSPGDSPGIASLTSTPSPTSGSETSASSAPATTTRPQTTATPFTMLEKSQLASAYVKAKDLASSRRVLVRQEDSNDLLVTEWAGGNITHYRIKDKLGSLFPNDAKPGTPLALQGDDVGTLHLFYLSRTNIISYVYEPSAGTWKAGDVSNEYGAIRTSAFSSLSAAWHNGRKASGLLVIAFNNGAQRLQLAMAANPAERNAWYIADVVTLDTGSVPGQSNLPTYSLAGDWFVTDAKDKGRGFQQLLIAVVEAAEVAPWECAVDFWPPPDVQVRCQKGNATFHDEKDKGLTLVPPPKQFCWISQNEGQDDSVSNYDFILLSSDGSGTVHENSVGNGLTRSVGRGFKADAPIKAMSATTEGIVFVSSGKDVYAYRKQGSGWQLDVSTNGLFRRARHVEGGRSNE</sequence>
<dbReference type="EMBL" id="CP072756">
    <property type="protein sequence ID" value="QUC20967.1"/>
    <property type="molecule type" value="Genomic_DNA"/>
</dbReference>
<evidence type="ECO:0000256" key="2">
    <source>
        <dbReference type="SAM" id="Phobius"/>
    </source>
</evidence>
<feature type="region of interest" description="Disordered" evidence="1">
    <location>
        <begin position="23"/>
        <end position="56"/>
    </location>
</feature>
<dbReference type="AlphaFoldDB" id="A0A063BT95"/>
<evidence type="ECO:0000313" key="3">
    <source>
        <dbReference type="EMBL" id="GAO19976.1"/>
    </source>
</evidence>
<protein>
    <recommendedName>
        <fullName evidence="7">Fucose-specific lectin</fullName>
    </recommendedName>
</protein>
<gene>
    <name evidence="4" type="ORF">UV8b_05208</name>
    <name evidence="3" type="ORF">UVI_02008500</name>
</gene>
<dbReference type="SUPFAM" id="SSF89372">
    <property type="entry name" value="Fucose-specific lectin"/>
    <property type="match status" value="1"/>
</dbReference>